<keyword evidence="2" id="KW-0808">Transferase</keyword>
<organism evidence="2 3">
    <name type="scientific">Thalassotalea piscium</name>
    <dbReference type="NCBI Taxonomy" id="1230533"/>
    <lineage>
        <taxon>Bacteria</taxon>
        <taxon>Pseudomonadati</taxon>
        <taxon>Pseudomonadota</taxon>
        <taxon>Gammaproteobacteria</taxon>
        <taxon>Alteromonadales</taxon>
        <taxon>Colwelliaceae</taxon>
        <taxon>Thalassotalea</taxon>
    </lineage>
</organism>
<gene>
    <name evidence="2" type="ORF">HNQ55_000656</name>
</gene>
<keyword evidence="2" id="KW-0328">Glycosyltransferase</keyword>
<evidence type="ECO:0000256" key="1">
    <source>
        <dbReference type="SAM" id="Phobius"/>
    </source>
</evidence>
<proteinExistence type="predicted"/>
<evidence type="ECO:0000313" key="3">
    <source>
        <dbReference type="Proteomes" id="UP000537141"/>
    </source>
</evidence>
<keyword evidence="1" id="KW-0812">Transmembrane</keyword>
<keyword evidence="1" id="KW-0472">Membrane</keyword>
<comment type="caution">
    <text evidence="2">The sequence shown here is derived from an EMBL/GenBank/DDBJ whole genome shotgun (WGS) entry which is preliminary data.</text>
</comment>
<dbReference type="AlphaFoldDB" id="A0A7X0NEX1"/>
<keyword evidence="1" id="KW-1133">Transmembrane helix</keyword>
<reference evidence="2 3" key="1">
    <citation type="submission" date="2020-08" db="EMBL/GenBank/DDBJ databases">
        <title>Genomic Encyclopedia of Type Strains, Phase IV (KMG-IV): sequencing the most valuable type-strain genomes for metagenomic binning, comparative biology and taxonomic classification.</title>
        <authorList>
            <person name="Goeker M."/>
        </authorList>
    </citation>
    <scope>NUCLEOTIDE SEQUENCE [LARGE SCALE GENOMIC DNA]</scope>
    <source>
        <strain evidence="2 3">DSM 26287</strain>
    </source>
</reference>
<feature type="transmembrane region" description="Helical" evidence="1">
    <location>
        <begin position="43"/>
        <end position="62"/>
    </location>
</feature>
<dbReference type="GO" id="GO:0016757">
    <property type="term" value="F:glycosyltransferase activity"/>
    <property type="evidence" value="ECO:0007669"/>
    <property type="project" value="UniProtKB-KW"/>
</dbReference>
<protein>
    <submittedName>
        <fullName evidence="2">Putative amidophosphoribosyltransferase</fullName>
    </submittedName>
</protein>
<accession>A0A7X0NEX1</accession>
<sequence length="64" mass="7334">MSKEEVKCLYCQTTNLLSDVNCKQCGMPLAKNHPNSATTRQKVFKPIFIGIAIFCFVMMFFLPR</sequence>
<keyword evidence="3" id="KW-1185">Reference proteome</keyword>
<dbReference type="EMBL" id="JACHHU010000003">
    <property type="protein sequence ID" value="MBB6542178.1"/>
    <property type="molecule type" value="Genomic_DNA"/>
</dbReference>
<evidence type="ECO:0000313" key="2">
    <source>
        <dbReference type="EMBL" id="MBB6542178.1"/>
    </source>
</evidence>
<dbReference type="Proteomes" id="UP000537141">
    <property type="component" value="Unassembled WGS sequence"/>
</dbReference>
<name>A0A7X0NEX1_9GAMM</name>